<feature type="compositionally biased region" description="Low complexity" evidence="1">
    <location>
        <begin position="87"/>
        <end position="98"/>
    </location>
</feature>
<dbReference type="AlphaFoldDB" id="A0A4V3Z5A0"/>
<evidence type="ECO:0000259" key="3">
    <source>
        <dbReference type="Pfam" id="PF24837"/>
    </source>
</evidence>
<dbReference type="Pfam" id="PF24837">
    <property type="entry name" value="AMIN-like"/>
    <property type="match status" value="1"/>
</dbReference>
<reference evidence="4 5" key="1">
    <citation type="submission" date="2019-04" db="EMBL/GenBank/DDBJ databases">
        <title>Draft genome sequences for three unisolated Alnus-infective Frankia Sp+ strains, AgTrS, AiOr and AvVan, the first sequenced Frankia strains able to sporulate in-planta.</title>
        <authorList>
            <person name="Bethencourt L."/>
            <person name="Vautrin F."/>
            <person name="Taib N."/>
            <person name="Dubost A."/>
            <person name="Castro-Garcia L."/>
            <person name="Imbaud O."/>
            <person name="Abrouk D."/>
            <person name="Fournier P."/>
            <person name="Briolay J."/>
            <person name="Nguyen A."/>
            <person name="Normand P."/>
            <person name="Fernandez M.P."/>
            <person name="Brochier-Armanet C."/>
            <person name="Herrera-Belaroussi A."/>
        </authorList>
    </citation>
    <scope>NUCLEOTIDE SEQUENCE [LARGE SCALE GENOMIC DNA]</scope>
    <source>
        <strain evidence="4 5">AvVan</strain>
    </source>
</reference>
<protein>
    <recommendedName>
        <fullName evidence="3">AMIN-like domain-containing protein</fullName>
    </recommendedName>
</protein>
<feature type="chain" id="PRO_5020191727" description="AMIN-like domain-containing protein" evidence="2">
    <location>
        <begin position="24"/>
        <end position="226"/>
    </location>
</feature>
<feature type="region of interest" description="Disordered" evidence="1">
    <location>
        <begin position="20"/>
        <end position="98"/>
    </location>
</feature>
<evidence type="ECO:0000256" key="2">
    <source>
        <dbReference type="SAM" id="SignalP"/>
    </source>
</evidence>
<evidence type="ECO:0000256" key="1">
    <source>
        <dbReference type="SAM" id="MobiDB-lite"/>
    </source>
</evidence>
<organism evidence="4 5">
    <name type="scientific">Candidatus Frankia alpina</name>
    <dbReference type="NCBI Taxonomy" id="2699483"/>
    <lineage>
        <taxon>Bacteria</taxon>
        <taxon>Bacillati</taxon>
        <taxon>Actinomycetota</taxon>
        <taxon>Actinomycetes</taxon>
        <taxon>Frankiales</taxon>
        <taxon>Frankiaceae</taxon>
        <taxon>Frankia</taxon>
    </lineage>
</organism>
<gene>
    <name evidence="4" type="ORF">E7Y31_17460</name>
</gene>
<name>A0A4V3Z5A0_9ACTN</name>
<evidence type="ECO:0000313" key="5">
    <source>
        <dbReference type="Proteomes" id="UP000305282"/>
    </source>
</evidence>
<dbReference type="InterPro" id="IPR056303">
    <property type="entry name" value="AMIN-like"/>
</dbReference>
<proteinExistence type="predicted"/>
<feature type="compositionally biased region" description="Low complexity" evidence="1">
    <location>
        <begin position="20"/>
        <end position="75"/>
    </location>
</feature>
<accession>A0A4V3Z5A0</accession>
<dbReference type="Proteomes" id="UP000305282">
    <property type="component" value="Unassembled WGS sequence"/>
</dbReference>
<keyword evidence="2" id="KW-0732">Signal</keyword>
<feature type="compositionally biased region" description="Polar residues" evidence="1">
    <location>
        <begin position="76"/>
        <end position="86"/>
    </location>
</feature>
<dbReference type="OrthoDB" id="3393679at2"/>
<sequence>MTALMTALMVGLVGCGGSSSAGANGAGSPSSPAAHSPATAAAGSATASVSPGGTVRPPAPSASAGASTRPGAASTGPRTSAWNWSSQPAAQARQQARPVRLVSLRSAVNVENGVRFDRLVLEFADGVPGYRAQFVPQVVRPGSGAPLPLAGQAAFELVLTSAAAHDDQGASTLRTAPDGTGPSGLSYALAGDFEGTVHIGVGLSRVAGFRIVELTGPDRLAVGFLS</sequence>
<comment type="caution">
    <text evidence="4">The sequence shown here is derived from an EMBL/GenBank/DDBJ whole genome shotgun (WGS) entry which is preliminary data.</text>
</comment>
<keyword evidence="5" id="KW-1185">Reference proteome</keyword>
<feature type="signal peptide" evidence="2">
    <location>
        <begin position="1"/>
        <end position="23"/>
    </location>
</feature>
<evidence type="ECO:0000313" key="4">
    <source>
        <dbReference type="EMBL" id="THJ64669.1"/>
    </source>
</evidence>
<feature type="domain" description="AMIN-like" evidence="3">
    <location>
        <begin position="108"/>
        <end position="222"/>
    </location>
</feature>
<dbReference type="EMBL" id="SSXH01000525">
    <property type="protein sequence ID" value="THJ64669.1"/>
    <property type="molecule type" value="Genomic_DNA"/>
</dbReference>